<evidence type="ECO:0000313" key="1">
    <source>
        <dbReference type="EMBL" id="SVD62100.1"/>
    </source>
</evidence>
<gene>
    <name evidence="1" type="ORF">METZ01_LOCUS414954</name>
</gene>
<dbReference type="EMBL" id="UINC01162373">
    <property type="protein sequence ID" value="SVD62100.1"/>
    <property type="molecule type" value="Genomic_DNA"/>
</dbReference>
<name>A0A382WU29_9ZZZZ</name>
<proteinExistence type="predicted"/>
<organism evidence="1">
    <name type="scientific">marine metagenome</name>
    <dbReference type="NCBI Taxonomy" id="408172"/>
    <lineage>
        <taxon>unclassified sequences</taxon>
        <taxon>metagenomes</taxon>
        <taxon>ecological metagenomes</taxon>
    </lineage>
</organism>
<feature type="non-terminal residue" evidence="1">
    <location>
        <position position="38"/>
    </location>
</feature>
<reference evidence="1" key="1">
    <citation type="submission" date="2018-05" db="EMBL/GenBank/DDBJ databases">
        <authorList>
            <person name="Lanie J.A."/>
            <person name="Ng W.-L."/>
            <person name="Kazmierczak K.M."/>
            <person name="Andrzejewski T.M."/>
            <person name="Davidsen T.M."/>
            <person name="Wayne K.J."/>
            <person name="Tettelin H."/>
            <person name="Glass J.I."/>
            <person name="Rusch D."/>
            <person name="Podicherti R."/>
            <person name="Tsui H.-C.T."/>
            <person name="Winkler M.E."/>
        </authorList>
    </citation>
    <scope>NUCLEOTIDE SEQUENCE</scope>
</reference>
<dbReference type="AlphaFoldDB" id="A0A382WU29"/>
<protein>
    <submittedName>
        <fullName evidence="1">Uncharacterized protein</fullName>
    </submittedName>
</protein>
<accession>A0A382WU29</accession>
<sequence length="38" mass="4474">MPIIYEIDAIYELGVVLTHMISTSRDQHQGLTWRILFI</sequence>